<evidence type="ECO:0000313" key="2">
    <source>
        <dbReference type="EMBL" id="PHH55806.1"/>
    </source>
</evidence>
<feature type="compositionally biased region" description="Basic and acidic residues" evidence="1">
    <location>
        <begin position="51"/>
        <end position="60"/>
    </location>
</feature>
<gene>
    <name evidence="2" type="ORF">CFIMG_008508RA00001</name>
</gene>
<dbReference type="EMBL" id="APWK03000008">
    <property type="protein sequence ID" value="PHH55806.1"/>
    <property type="molecule type" value="Genomic_DNA"/>
</dbReference>
<accession>A0A2C5XIQ0</accession>
<protein>
    <submittedName>
        <fullName evidence="2">Uncharacterized protein</fullName>
    </submittedName>
</protein>
<keyword evidence="3" id="KW-1185">Reference proteome</keyword>
<dbReference type="AlphaFoldDB" id="A0A2C5XIQ0"/>
<reference evidence="2 3" key="2">
    <citation type="journal article" date="2013" name="IMA Fungus">
        <title>IMA Genome-F 1: Ceratocystis fimbriata: Draft nuclear genome sequence for the plant pathogen, Ceratocystis fimbriata.</title>
        <authorList>
            <person name="Wilken P.M."/>
            <person name="Steenkamp E.T."/>
            <person name="Wingfield M.J."/>
            <person name="de Beer Z.W."/>
            <person name="Wingfield B.D."/>
        </authorList>
    </citation>
    <scope>NUCLEOTIDE SEQUENCE [LARGE SCALE GENOMIC DNA]</scope>
    <source>
        <strain evidence="2 3">CBS 114723</strain>
    </source>
</reference>
<name>A0A2C5XIQ0_9PEZI</name>
<sequence>MPHQSISKVFRLASDQGERRHLLLGRFGSAVGIIPNSLAAGPPSPVAVNGNREKKNMHDA</sequence>
<proteinExistence type="predicted"/>
<evidence type="ECO:0000256" key="1">
    <source>
        <dbReference type="SAM" id="MobiDB-lite"/>
    </source>
</evidence>
<comment type="caution">
    <text evidence="2">The sequence shown here is derived from an EMBL/GenBank/DDBJ whole genome shotgun (WGS) entry which is preliminary data.</text>
</comment>
<dbReference type="Proteomes" id="UP000222788">
    <property type="component" value="Unassembled WGS sequence"/>
</dbReference>
<feature type="region of interest" description="Disordered" evidence="1">
    <location>
        <begin position="40"/>
        <end position="60"/>
    </location>
</feature>
<organism evidence="2 3">
    <name type="scientific">Ceratocystis fimbriata CBS 114723</name>
    <dbReference type="NCBI Taxonomy" id="1035309"/>
    <lineage>
        <taxon>Eukaryota</taxon>
        <taxon>Fungi</taxon>
        <taxon>Dikarya</taxon>
        <taxon>Ascomycota</taxon>
        <taxon>Pezizomycotina</taxon>
        <taxon>Sordariomycetes</taxon>
        <taxon>Hypocreomycetidae</taxon>
        <taxon>Microascales</taxon>
        <taxon>Ceratocystidaceae</taxon>
        <taxon>Ceratocystis</taxon>
    </lineage>
</organism>
<evidence type="ECO:0000313" key="3">
    <source>
        <dbReference type="Proteomes" id="UP000222788"/>
    </source>
</evidence>
<reference evidence="2 3" key="1">
    <citation type="journal article" date="2013" name="Fungal Biol.">
        <title>Analysis of microsatellite markers in the genome of the plant pathogen Ceratocystis fimbriata.</title>
        <authorList>
            <person name="Simpson M.C."/>
            <person name="Wilken P.M."/>
            <person name="Coetzee M.P."/>
            <person name="Wingfield M.J."/>
            <person name="Wingfield B.D."/>
        </authorList>
    </citation>
    <scope>NUCLEOTIDE SEQUENCE [LARGE SCALE GENOMIC DNA]</scope>
    <source>
        <strain evidence="2 3">CBS 114723</strain>
    </source>
</reference>